<keyword evidence="2" id="KW-1185">Reference proteome</keyword>
<accession>A0A9Q0NDE5</accession>
<proteinExistence type="predicted"/>
<dbReference type="OrthoDB" id="10021027at2759"/>
<dbReference type="Proteomes" id="UP001151699">
    <property type="component" value="Chromosome A"/>
</dbReference>
<evidence type="ECO:0000313" key="2">
    <source>
        <dbReference type="Proteomes" id="UP001151699"/>
    </source>
</evidence>
<dbReference type="AlphaFoldDB" id="A0A9Q0NDE5"/>
<sequence>MTQFACFIKMLDNGPAIVQGVLRIDELIKYLKDRSLQLRISISEDATRITPKVAYDSLTNQLVGFALPLDENGMPLNLSFEAKNACQIQSHFKNANNHISSNVL</sequence>
<comment type="caution">
    <text evidence="1">The sequence shown here is derived from an EMBL/GenBank/DDBJ whole genome shotgun (WGS) entry which is preliminary data.</text>
</comment>
<organism evidence="1 2">
    <name type="scientific">Pseudolycoriella hygida</name>
    <dbReference type="NCBI Taxonomy" id="35572"/>
    <lineage>
        <taxon>Eukaryota</taxon>
        <taxon>Metazoa</taxon>
        <taxon>Ecdysozoa</taxon>
        <taxon>Arthropoda</taxon>
        <taxon>Hexapoda</taxon>
        <taxon>Insecta</taxon>
        <taxon>Pterygota</taxon>
        <taxon>Neoptera</taxon>
        <taxon>Endopterygota</taxon>
        <taxon>Diptera</taxon>
        <taxon>Nematocera</taxon>
        <taxon>Sciaroidea</taxon>
        <taxon>Sciaridae</taxon>
        <taxon>Pseudolycoriella</taxon>
    </lineage>
</organism>
<reference evidence="1" key="1">
    <citation type="submission" date="2022-07" db="EMBL/GenBank/DDBJ databases">
        <authorList>
            <person name="Trinca V."/>
            <person name="Uliana J.V.C."/>
            <person name="Torres T.T."/>
            <person name="Ward R.J."/>
            <person name="Monesi N."/>
        </authorList>
    </citation>
    <scope>NUCLEOTIDE SEQUENCE</scope>
    <source>
        <strain evidence="1">HSMRA1968</strain>
        <tissue evidence="1">Whole embryos</tissue>
    </source>
</reference>
<name>A0A9Q0NDE5_9DIPT</name>
<dbReference type="EMBL" id="WJQU01000001">
    <property type="protein sequence ID" value="KAJ6647847.1"/>
    <property type="molecule type" value="Genomic_DNA"/>
</dbReference>
<gene>
    <name evidence="1" type="ORF">Bhyg_03070</name>
</gene>
<evidence type="ECO:0000313" key="1">
    <source>
        <dbReference type="EMBL" id="KAJ6647847.1"/>
    </source>
</evidence>
<protein>
    <submittedName>
        <fullName evidence="1">Uncharacterized protein</fullName>
    </submittedName>
</protein>
<feature type="non-terminal residue" evidence="1">
    <location>
        <position position="104"/>
    </location>
</feature>